<dbReference type="EMBL" id="CP000481">
    <property type="protein sequence ID" value="ABK52127.1"/>
    <property type="molecule type" value="Genomic_DNA"/>
</dbReference>
<dbReference type="InterPro" id="IPR003593">
    <property type="entry name" value="AAA+_ATPase"/>
</dbReference>
<dbReference type="Gene3D" id="3.40.50.300">
    <property type="entry name" value="P-loop containing nucleotide triphosphate hydrolases"/>
    <property type="match status" value="1"/>
</dbReference>
<evidence type="ECO:0000313" key="6">
    <source>
        <dbReference type="Proteomes" id="UP000008221"/>
    </source>
</evidence>
<dbReference type="Pfam" id="PF00005">
    <property type="entry name" value="ABC_tran"/>
    <property type="match status" value="1"/>
</dbReference>
<dbReference type="RefSeq" id="WP_011719190.1">
    <property type="nucleotide sequence ID" value="NC_008578.1"/>
</dbReference>
<feature type="domain" description="ABC transporter" evidence="4">
    <location>
        <begin position="44"/>
        <end position="284"/>
    </location>
</feature>
<dbReference type="AlphaFoldDB" id="A0LRR7"/>
<accession>A0LRR7</accession>
<evidence type="ECO:0000256" key="1">
    <source>
        <dbReference type="ARBA" id="ARBA00022741"/>
    </source>
</evidence>
<sequence length="302" mass="32735">MTRHPADAANGTAAHASEKGPAGELHALRPATPSDSAHDRAVVLELRHIAKSFAGIHALRDVSLRLHAAEVIGLVGDNGAGKSTLIKIITGYHQPDSGEIVFRGERIHNLTVQRARALGIEAVYQERALAEQQSLWRNVFMARPLTRFAGLLNVRAMRRTTASLMRESMGFTSAILTPDTPVTGLSGGERQGLAIIRALHFDADLIILDEPTMGLSLSETEKCLMFVRSIRDAGKSAIFIDHNIFHVYSVADRIVLLDRGTVVGDFPTSRYSLAELTAIMREVAATGRFIEPTRQSDDGGAA</sequence>
<dbReference type="GO" id="GO:0016887">
    <property type="term" value="F:ATP hydrolysis activity"/>
    <property type="evidence" value="ECO:0007669"/>
    <property type="project" value="InterPro"/>
</dbReference>
<proteinExistence type="predicted"/>
<keyword evidence="2 5" id="KW-0067">ATP-binding</keyword>
<evidence type="ECO:0000256" key="3">
    <source>
        <dbReference type="SAM" id="MobiDB-lite"/>
    </source>
</evidence>
<dbReference type="PANTHER" id="PTHR43790:SF8">
    <property type="entry name" value="SUGAR ABC TRANSPORTER ATP-BINDING PROTEIN"/>
    <property type="match status" value="1"/>
</dbReference>
<dbReference type="InterPro" id="IPR050107">
    <property type="entry name" value="ABC_carbohydrate_import_ATPase"/>
</dbReference>
<name>A0LRR7_ACIC1</name>
<keyword evidence="6" id="KW-1185">Reference proteome</keyword>
<protein>
    <submittedName>
        <fullName evidence="5">Monosaccharide ABC transporter ATP-binding protein, CUT2 family</fullName>
    </submittedName>
</protein>
<evidence type="ECO:0000313" key="5">
    <source>
        <dbReference type="EMBL" id="ABK52127.1"/>
    </source>
</evidence>
<reference evidence="5 6" key="1">
    <citation type="journal article" date="2009" name="Genome Res.">
        <title>Complete genome of the cellulolytic thermophile Acidothermus cellulolyticus 11B provides insights into its ecophysiological and evolutionary adaptations.</title>
        <authorList>
            <person name="Barabote R.D."/>
            <person name="Xie G."/>
            <person name="Leu D.H."/>
            <person name="Normand P."/>
            <person name="Necsulea A."/>
            <person name="Daubin V."/>
            <person name="Medigue C."/>
            <person name="Adney W.S."/>
            <person name="Xu X.C."/>
            <person name="Lapidus A."/>
            <person name="Parales R.E."/>
            <person name="Detter C."/>
            <person name="Pujic P."/>
            <person name="Bruce D."/>
            <person name="Lavire C."/>
            <person name="Challacombe J.F."/>
            <person name="Brettin T.S."/>
            <person name="Berry A.M."/>
        </authorList>
    </citation>
    <scope>NUCLEOTIDE SEQUENCE [LARGE SCALE GENOMIC DNA]</scope>
    <source>
        <strain evidence="6">ATCC 43068 / DSM 8971 / 11B</strain>
    </source>
</reference>
<dbReference type="Proteomes" id="UP000008221">
    <property type="component" value="Chromosome"/>
</dbReference>
<evidence type="ECO:0000259" key="4">
    <source>
        <dbReference type="PROSITE" id="PS50893"/>
    </source>
</evidence>
<dbReference type="PANTHER" id="PTHR43790">
    <property type="entry name" value="CARBOHYDRATE TRANSPORT ATP-BINDING PROTEIN MG119-RELATED"/>
    <property type="match status" value="1"/>
</dbReference>
<dbReference type="SMART" id="SM00382">
    <property type="entry name" value="AAA"/>
    <property type="match status" value="1"/>
</dbReference>
<dbReference type="InterPro" id="IPR003439">
    <property type="entry name" value="ABC_transporter-like_ATP-bd"/>
</dbReference>
<dbReference type="KEGG" id="ace:Acel_0353"/>
<dbReference type="GO" id="GO:0005524">
    <property type="term" value="F:ATP binding"/>
    <property type="evidence" value="ECO:0007669"/>
    <property type="project" value="UniProtKB-KW"/>
</dbReference>
<evidence type="ECO:0000256" key="2">
    <source>
        <dbReference type="ARBA" id="ARBA00022840"/>
    </source>
</evidence>
<dbReference type="PROSITE" id="PS50893">
    <property type="entry name" value="ABC_TRANSPORTER_2"/>
    <property type="match status" value="1"/>
</dbReference>
<dbReference type="InterPro" id="IPR027417">
    <property type="entry name" value="P-loop_NTPase"/>
</dbReference>
<gene>
    <name evidence="5" type="ordered locus">Acel_0353</name>
</gene>
<keyword evidence="1" id="KW-0547">Nucleotide-binding</keyword>
<organism evidence="5 6">
    <name type="scientific">Acidothermus cellulolyticus (strain ATCC 43068 / DSM 8971 / 11B)</name>
    <dbReference type="NCBI Taxonomy" id="351607"/>
    <lineage>
        <taxon>Bacteria</taxon>
        <taxon>Bacillati</taxon>
        <taxon>Actinomycetota</taxon>
        <taxon>Actinomycetes</taxon>
        <taxon>Acidothermales</taxon>
        <taxon>Acidothermaceae</taxon>
        <taxon>Acidothermus</taxon>
    </lineage>
</organism>
<dbReference type="InParanoid" id="A0LRR7"/>
<dbReference type="OrthoDB" id="7875923at2"/>
<feature type="region of interest" description="Disordered" evidence="3">
    <location>
        <begin position="1"/>
        <end position="34"/>
    </location>
</feature>
<dbReference type="STRING" id="351607.Acel_0353"/>
<dbReference type="CDD" id="cd03216">
    <property type="entry name" value="ABC_Carb_Monos_I"/>
    <property type="match status" value="1"/>
</dbReference>
<dbReference type="eggNOG" id="COG1129">
    <property type="taxonomic scope" value="Bacteria"/>
</dbReference>
<dbReference type="HOGENOM" id="CLU_000604_1_2_11"/>
<dbReference type="SUPFAM" id="SSF52540">
    <property type="entry name" value="P-loop containing nucleoside triphosphate hydrolases"/>
    <property type="match status" value="1"/>
</dbReference>